<dbReference type="InterPro" id="IPR016136">
    <property type="entry name" value="DNA_helicase_N/primase_C"/>
</dbReference>
<gene>
    <name evidence="4" type="ORF">ACFQDL_06070</name>
</gene>
<dbReference type="InterPro" id="IPR013173">
    <property type="entry name" value="DNA_primase_DnaG_DnaB-bd_dom"/>
</dbReference>
<dbReference type="EMBL" id="JBHSWE010000001">
    <property type="protein sequence ID" value="MFC6669700.1"/>
    <property type="molecule type" value="Genomic_DNA"/>
</dbReference>
<feature type="domain" description="DNA primase DnaG DnaB-binding" evidence="3">
    <location>
        <begin position="1"/>
        <end position="123"/>
    </location>
</feature>
<comment type="caution">
    <text evidence="4">The sequence shown here is derived from an EMBL/GenBank/DDBJ whole genome shotgun (WGS) entry which is preliminary data.</text>
</comment>
<evidence type="ECO:0000256" key="1">
    <source>
        <dbReference type="ARBA" id="ARBA00022515"/>
    </source>
</evidence>
<evidence type="ECO:0000313" key="5">
    <source>
        <dbReference type="Proteomes" id="UP001596422"/>
    </source>
</evidence>
<dbReference type="Proteomes" id="UP001596422">
    <property type="component" value="Unassembled WGS sequence"/>
</dbReference>
<evidence type="ECO:0000259" key="3">
    <source>
        <dbReference type="SMART" id="SM00766"/>
    </source>
</evidence>
<dbReference type="RefSeq" id="WP_379912909.1">
    <property type="nucleotide sequence ID" value="NZ_JBHSWE010000001.1"/>
</dbReference>
<proteinExistence type="predicted"/>
<accession>A0ABW1ZWX7</accession>
<dbReference type="SUPFAM" id="SSF117023">
    <property type="entry name" value="DNA primase DnaG, C-terminal domain"/>
    <property type="match status" value="1"/>
</dbReference>
<dbReference type="SMART" id="SM00766">
    <property type="entry name" value="DnaG_DnaB_bind"/>
    <property type="match status" value="1"/>
</dbReference>
<evidence type="ECO:0000313" key="4">
    <source>
        <dbReference type="EMBL" id="MFC6669700.1"/>
    </source>
</evidence>
<keyword evidence="5" id="KW-1185">Reference proteome</keyword>
<feature type="region of interest" description="Disordered" evidence="2">
    <location>
        <begin position="102"/>
        <end position="128"/>
    </location>
</feature>
<organism evidence="4 5">
    <name type="scientific">Marinobacterium aestuariivivens</name>
    <dbReference type="NCBI Taxonomy" id="1698799"/>
    <lineage>
        <taxon>Bacteria</taxon>
        <taxon>Pseudomonadati</taxon>
        <taxon>Pseudomonadota</taxon>
        <taxon>Gammaproteobacteria</taxon>
        <taxon>Oceanospirillales</taxon>
        <taxon>Oceanospirillaceae</taxon>
        <taxon>Marinobacterium</taxon>
    </lineage>
</organism>
<protein>
    <recommendedName>
        <fullName evidence="3">DNA primase DnaG DnaB-binding domain-containing protein</fullName>
    </recommendedName>
</protein>
<sequence>MHYPQVAATLPGADEFEGLESRNGELLACLVRYFQQTPEASLGTLVVDWLEDPRLQELFLRLNEIAFESDLIKSPEKIQDNLQGAIQRLLREHRPENELDALLQKNRQSPLNREEKQRLNELLSRRHH</sequence>
<reference evidence="5" key="1">
    <citation type="journal article" date="2019" name="Int. J. Syst. Evol. Microbiol.">
        <title>The Global Catalogue of Microorganisms (GCM) 10K type strain sequencing project: providing services to taxonomists for standard genome sequencing and annotation.</title>
        <authorList>
            <consortium name="The Broad Institute Genomics Platform"/>
            <consortium name="The Broad Institute Genome Sequencing Center for Infectious Disease"/>
            <person name="Wu L."/>
            <person name="Ma J."/>
        </authorList>
    </citation>
    <scope>NUCLEOTIDE SEQUENCE [LARGE SCALE GENOMIC DNA]</scope>
    <source>
        <strain evidence="5">NBRC 111756</strain>
    </source>
</reference>
<dbReference type="Pfam" id="PF08278">
    <property type="entry name" value="DnaG_DnaB_bind"/>
    <property type="match status" value="1"/>
</dbReference>
<name>A0ABW1ZWX7_9GAMM</name>
<evidence type="ECO:0000256" key="2">
    <source>
        <dbReference type="SAM" id="MobiDB-lite"/>
    </source>
</evidence>
<dbReference type="Gene3D" id="1.10.860.10">
    <property type="entry name" value="DNAb Helicase, Chain A"/>
    <property type="match status" value="1"/>
</dbReference>
<keyword evidence="1" id="KW-0639">Primosome</keyword>